<dbReference type="Gene3D" id="3.40.50.720">
    <property type="entry name" value="NAD(P)-binding Rossmann-like Domain"/>
    <property type="match status" value="1"/>
</dbReference>
<gene>
    <name evidence="1" type="ORF">V1478_013569</name>
</gene>
<dbReference type="AlphaFoldDB" id="A0ABD2A5H9"/>
<protein>
    <submittedName>
        <fullName evidence="1">Fatty acid synthase-like</fullName>
    </submittedName>
</protein>
<sequence>MSVVIENVKFNRATTIPKEKKVKMMVVIYKDSSKFKIIKCCYCYWIHFATNLLLKVKVSLDVIKRNISIKSKNYVVTNIAVTSKACILEKRIYFWNGKIIDLTTNEKHVPVRFFKDINVIKTESVKIHKVRATVITRKKSINQFNCLQKVQTILANEEKENISNIHVEEGNFESGLFGFINCLEKKPGGNIFQAILIQDLKIP</sequence>
<keyword evidence="2" id="KW-1185">Reference proteome</keyword>
<accession>A0ABD2A5H9</accession>
<dbReference type="EMBL" id="JAUDFV010000154">
    <property type="protein sequence ID" value="KAL2715893.1"/>
    <property type="molecule type" value="Genomic_DNA"/>
</dbReference>
<evidence type="ECO:0000313" key="2">
    <source>
        <dbReference type="Proteomes" id="UP001607302"/>
    </source>
</evidence>
<proteinExistence type="predicted"/>
<reference evidence="1 2" key="1">
    <citation type="journal article" date="2024" name="Ann. Entomol. Soc. Am.">
        <title>Genomic analyses of the southern and eastern yellowjacket wasps (Hymenoptera: Vespidae) reveal evolutionary signatures of social life.</title>
        <authorList>
            <person name="Catto M.A."/>
            <person name="Caine P.B."/>
            <person name="Orr S.E."/>
            <person name="Hunt B.G."/>
            <person name="Goodisman M.A.D."/>
        </authorList>
    </citation>
    <scope>NUCLEOTIDE SEQUENCE [LARGE SCALE GENOMIC DNA]</scope>
    <source>
        <strain evidence="1">233</strain>
        <tissue evidence="1">Head and thorax</tissue>
    </source>
</reference>
<organism evidence="1 2">
    <name type="scientific">Vespula squamosa</name>
    <name type="common">Southern yellow jacket</name>
    <name type="synonym">Wasp</name>
    <dbReference type="NCBI Taxonomy" id="30214"/>
    <lineage>
        <taxon>Eukaryota</taxon>
        <taxon>Metazoa</taxon>
        <taxon>Ecdysozoa</taxon>
        <taxon>Arthropoda</taxon>
        <taxon>Hexapoda</taxon>
        <taxon>Insecta</taxon>
        <taxon>Pterygota</taxon>
        <taxon>Neoptera</taxon>
        <taxon>Endopterygota</taxon>
        <taxon>Hymenoptera</taxon>
        <taxon>Apocrita</taxon>
        <taxon>Aculeata</taxon>
        <taxon>Vespoidea</taxon>
        <taxon>Vespidae</taxon>
        <taxon>Vespinae</taxon>
        <taxon>Vespula</taxon>
    </lineage>
</organism>
<name>A0ABD2A5H9_VESSQ</name>
<dbReference type="Proteomes" id="UP001607302">
    <property type="component" value="Unassembled WGS sequence"/>
</dbReference>
<comment type="caution">
    <text evidence="1">The sequence shown here is derived from an EMBL/GenBank/DDBJ whole genome shotgun (WGS) entry which is preliminary data.</text>
</comment>
<evidence type="ECO:0000313" key="1">
    <source>
        <dbReference type="EMBL" id="KAL2715893.1"/>
    </source>
</evidence>